<protein>
    <submittedName>
        <fullName evidence="1">Unannotated protein</fullName>
    </submittedName>
</protein>
<sequence length="150" mass="16907">MKIHKAIILAILTQLFLPSTVNADELRPPCRLQISVAHLSTNLFENSQIRAVKVNASSICNVPQSNVTITVEIWKTGFLGNHLVWRQTTRNLGTTFPGYRVNNFSTYKNCLNGTPTNYYGVSYSKALIDGRWHYARHVLSEKIILLKCGT</sequence>
<dbReference type="AlphaFoldDB" id="A0A6J7NBW2"/>
<dbReference type="EMBL" id="CAFBOP010000056">
    <property type="protein sequence ID" value="CAB4989948.1"/>
    <property type="molecule type" value="Genomic_DNA"/>
</dbReference>
<gene>
    <name evidence="1" type="ORF">UFOPK3984_00948</name>
</gene>
<accession>A0A6J7NBW2</accession>
<organism evidence="1">
    <name type="scientific">freshwater metagenome</name>
    <dbReference type="NCBI Taxonomy" id="449393"/>
    <lineage>
        <taxon>unclassified sequences</taxon>
        <taxon>metagenomes</taxon>
        <taxon>ecological metagenomes</taxon>
    </lineage>
</organism>
<reference evidence="1" key="1">
    <citation type="submission" date="2020-05" db="EMBL/GenBank/DDBJ databases">
        <authorList>
            <person name="Chiriac C."/>
            <person name="Salcher M."/>
            <person name="Ghai R."/>
            <person name="Kavagutti S V."/>
        </authorList>
    </citation>
    <scope>NUCLEOTIDE SEQUENCE</scope>
</reference>
<name>A0A6J7NBW2_9ZZZZ</name>
<proteinExistence type="predicted"/>
<evidence type="ECO:0000313" key="1">
    <source>
        <dbReference type="EMBL" id="CAB4989948.1"/>
    </source>
</evidence>